<keyword evidence="6" id="KW-1185">Reference proteome</keyword>
<evidence type="ECO:0000256" key="1">
    <source>
        <dbReference type="ARBA" id="ARBA00022553"/>
    </source>
</evidence>
<dbReference type="PANTHER" id="PTHR14091:SF0">
    <property type="entry name" value="PERIODIC TRYPTOPHAN PROTEIN 1 HOMOLOG"/>
    <property type="match status" value="1"/>
</dbReference>
<keyword evidence="3" id="KW-0677">Repeat</keyword>
<proteinExistence type="predicted"/>
<dbReference type="InterPro" id="IPR044285">
    <property type="entry name" value="PWP1"/>
</dbReference>
<dbReference type="SUPFAM" id="SSF117289">
    <property type="entry name" value="Nucleoporin domain"/>
    <property type="match status" value="1"/>
</dbReference>
<dbReference type="SMART" id="SM00320">
    <property type="entry name" value="WD40"/>
    <property type="match status" value="1"/>
</dbReference>
<dbReference type="Gramene" id="EOY30268">
    <property type="protein sequence ID" value="EOY30268"/>
    <property type="gene ID" value="TCM_037535"/>
</dbReference>
<gene>
    <name evidence="5" type="ORF">TCM_037535</name>
</gene>
<dbReference type="InParanoid" id="A0A061GLJ9"/>
<evidence type="ECO:0000256" key="2">
    <source>
        <dbReference type="ARBA" id="ARBA00022574"/>
    </source>
</evidence>
<dbReference type="InterPro" id="IPR015943">
    <property type="entry name" value="WD40/YVTN_repeat-like_dom_sf"/>
</dbReference>
<sequence>MVTLEDGTIRGYNIRAAKSNPSFESKPSFTLHAYDMTACTLSYNPAAPNLLATGSVDKMVKFWDLSNINLHVLHPEIPRQELSFQFPSHKIILFCWLLEAQSENWEFGVHYLRQASLKNLGTTAIRIDPKHNVEVLGLGWFSSIPNIPEFPPGKGPETFHGEVRHSMDYAAMDYELAAKCIKGKRIVIVELQKSAKWL</sequence>
<evidence type="ECO:0000256" key="3">
    <source>
        <dbReference type="ARBA" id="ARBA00022737"/>
    </source>
</evidence>
<dbReference type="Proteomes" id="UP000026915">
    <property type="component" value="Chromosome 9"/>
</dbReference>
<keyword evidence="1" id="KW-0597">Phosphoprotein</keyword>
<evidence type="ECO:0000313" key="6">
    <source>
        <dbReference type="Proteomes" id="UP000026915"/>
    </source>
</evidence>
<dbReference type="eggNOG" id="KOG1399">
    <property type="taxonomic scope" value="Eukaryota"/>
</dbReference>
<organism evidence="5 6">
    <name type="scientific">Theobroma cacao</name>
    <name type="common">Cacao</name>
    <name type="synonym">Cocoa</name>
    <dbReference type="NCBI Taxonomy" id="3641"/>
    <lineage>
        <taxon>Eukaryota</taxon>
        <taxon>Viridiplantae</taxon>
        <taxon>Streptophyta</taxon>
        <taxon>Embryophyta</taxon>
        <taxon>Tracheophyta</taxon>
        <taxon>Spermatophyta</taxon>
        <taxon>Magnoliopsida</taxon>
        <taxon>eudicotyledons</taxon>
        <taxon>Gunneridae</taxon>
        <taxon>Pentapetalae</taxon>
        <taxon>rosids</taxon>
        <taxon>malvids</taxon>
        <taxon>Malvales</taxon>
        <taxon>Malvaceae</taxon>
        <taxon>Byttnerioideae</taxon>
        <taxon>Theobroma</taxon>
    </lineage>
</organism>
<dbReference type="PROSITE" id="PS00678">
    <property type="entry name" value="WD_REPEATS_1"/>
    <property type="match status" value="1"/>
</dbReference>
<name>A0A061GLJ9_THECC</name>
<feature type="repeat" description="WD" evidence="4">
    <location>
        <begin position="31"/>
        <end position="67"/>
    </location>
</feature>
<evidence type="ECO:0000256" key="4">
    <source>
        <dbReference type="PROSITE-ProRule" id="PRU00221"/>
    </source>
</evidence>
<protein>
    <submittedName>
        <fullName evidence="5">Uncharacterized protein</fullName>
    </submittedName>
</protein>
<reference evidence="5 6" key="1">
    <citation type="journal article" date="2013" name="Genome Biol.">
        <title>The genome sequence of the most widely cultivated cacao type and its use to identify candidate genes regulating pod color.</title>
        <authorList>
            <person name="Motamayor J.C."/>
            <person name="Mockaitis K."/>
            <person name="Schmutz J."/>
            <person name="Haiminen N."/>
            <person name="Iii D.L."/>
            <person name="Cornejo O."/>
            <person name="Findley S.D."/>
            <person name="Zheng P."/>
            <person name="Utro F."/>
            <person name="Royaert S."/>
            <person name="Saski C."/>
            <person name="Jenkins J."/>
            <person name="Podicheti R."/>
            <person name="Zhao M."/>
            <person name="Scheffler B.E."/>
            <person name="Stack J.C."/>
            <person name="Feltus F.A."/>
            <person name="Mustiga G.M."/>
            <person name="Amores F."/>
            <person name="Phillips W."/>
            <person name="Marelli J.P."/>
            <person name="May G.D."/>
            <person name="Shapiro H."/>
            <person name="Ma J."/>
            <person name="Bustamante C.D."/>
            <person name="Schnell R.J."/>
            <person name="Main D."/>
            <person name="Gilbert D."/>
            <person name="Parida L."/>
            <person name="Kuhn D.N."/>
        </authorList>
    </citation>
    <scope>NUCLEOTIDE SEQUENCE [LARGE SCALE GENOMIC DNA]</scope>
    <source>
        <strain evidence="6">cv. Matina 1-6</strain>
    </source>
</reference>
<dbReference type="STRING" id="3641.A0A061GLJ9"/>
<accession>A0A061GLJ9</accession>
<dbReference type="Gene3D" id="2.130.10.10">
    <property type="entry name" value="YVTN repeat-like/Quinoprotein amine dehydrogenase"/>
    <property type="match status" value="1"/>
</dbReference>
<dbReference type="GO" id="GO:0006364">
    <property type="term" value="P:rRNA processing"/>
    <property type="evidence" value="ECO:0007669"/>
    <property type="project" value="InterPro"/>
</dbReference>
<dbReference type="AlphaFoldDB" id="A0A061GLJ9"/>
<dbReference type="PROSITE" id="PS50082">
    <property type="entry name" value="WD_REPEATS_2"/>
    <property type="match status" value="1"/>
</dbReference>
<keyword evidence="2 4" id="KW-0853">WD repeat</keyword>
<dbReference type="InterPro" id="IPR001680">
    <property type="entry name" value="WD40_rpt"/>
</dbReference>
<dbReference type="EMBL" id="CM001887">
    <property type="protein sequence ID" value="EOY30268.1"/>
    <property type="molecule type" value="Genomic_DNA"/>
</dbReference>
<dbReference type="eggNOG" id="KOG0270">
    <property type="taxonomic scope" value="Eukaryota"/>
</dbReference>
<evidence type="ECO:0000313" key="5">
    <source>
        <dbReference type="EMBL" id="EOY30268.1"/>
    </source>
</evidence>
<dbReference type="InterPro" id="IPR019775">
    <property type="entry name" value="WD40_repeat_CS"/>
</dbReference>
<dbReference type="HOGENOM" id="CLU_1380270_0_0_1"/>
<dbReference type="PANTHER" id="PTHR14091">
    <property type="entry name" value="PERIODIC TRYPTOPHAN PROTEIN 1"/>
    <property type="match status" value="1"/>
</dbReference>